<dbReference type="PANTHER" id="PTHR23152">
    <property type="entry name" value="2-OXOGLUTARATE DEHYDROGENASE"/>
    <property type="match status" value="1"/>
</dbReference>
<dbReference type="GO" id="GO:0030976">
    <property type="term" value="F:thiamine pyrophosphate binding"/>
    <property type="evidence" value="ECO:0007669"/>
    <property type="project" value="InterPro"/>
</dbReference>
<evidence type="ECO:0000313" key="7">
    <source>
        <dbReference type="Proteomes" id="UP000218113"/>
    </source>
</evidence>
<reference evidence="7" key="1">
    <citation type="submission" date="2017-08" db="EMBL/GenBank/DDBJ databases">
        <title>A dynamic microbial community with high functional redundancy inhabits the cold, oxic subseafloor aquifer.</title>
        <authorList>
            <person name="Tully B.J."/>
            <person name="Wheat C.G."/>
            <person name="Glazer B.T."/>
            <person name="Huber J.A."/>
        </authorList>
    </citation>
    <scope>NUCLEOTIDE SEQUENCE [LARGE SCALE GENOMIC DNA]</scope>
</reference>
<accession>A0A2A4T5W6</accession>
<organism evidence="6 7">
    <name type="scientific">SAR324 cluster bacterium</name>
    <dbReference type="NCBI Taxonomy" id="2024889"/>
    <lineage>
        <taxon>Bacteria</taxon>
        <taxon>Deltaproteobacteria</taxon>
        <taxon>SAR324 cluster</taxon>
    </lineage>
</organism>
<dbReference type="Pfam" id="PF02779">
    <property type="entry name" value="Transket_pyr"/>
    <property type="match status" value="1"/>
</dbReference>
<dbReference type="EMBL" id="NVSR01000028">
    <property type="protein sequence ID" value="PCI28679.1"/>
    <property type="molecule type" value="Genomic_DNA"/>
</dbReference>
<comment type="caution">
    <text evidence="6">The sequence shown here is derived from an EMBL/GenBank/DDBJ whole genome shotgun (WGS) entry which is preliminary data.</text>
</comment>
<dbReference type="Gene3D" id="3.40.50.11610">
    <property type="entry name" value="Multifunctional 2-oxoglutarate metabolism enzyme, C-terminal domain"/>
    <property type="match status" value="1"/>
</dbReference>
<proteinExistence type="predicted"/>
<name>A0A2A4T5W6_9DELT</name>
<dbReference type="NCBIfam" id="NF008907">
    <property type="entry name" value="PRK12270.1"/>
    <property type="match status" value="1"/>
</dbReference>
<dbReference type="Gene3D" id="1.10.287.1150">
    <property type="entry name" value="TPP helical domain"/>
    <property type="match status" value="1"/>
</dbReference>
<evidence type="ECO:0000256" key="1">
    <source>
        <dbReference type="ARBA" id="ARBA00001964"/>
    </source>
</evidence>
<comment type="cofactor">
    <cofactor evidence="1">
        <name>thiamine diphosphate</name>
        <dbReference type="ChEBI" id="CHEBI:58937"/>
    </cofactor>
</comment>
<feature type="domain" description="Transketolase-like pyrimidine-binding" evidence="5">
    <location>
        <begin position="577"/>
        <end position="770"/>
    </location>
</feature>
<dbReference type="Gene3D" id="3.40.50.970">
    <property type="match status" value="1"/>
</dbReference>
<dbReference type="GO" id="GO:0004591">
    <property type="term" value="F:oxoglutarate dehydrogenase (succinyl-transferring) activity"/>
    <property type="evidence" value="ECO:0007669"/>
    <property type="project" value="UniProtKB-EC"/>
</dbReference>
<evidence type="ECO:0000256" key="2">
    <source>
        <dbReference type="ARBA" id="ARBA00012280"/>
    </source>
</evidence>
<dbReference type="InterPro" id="IPR005475">
    <property type="entry name" value="Transketolase-like_Pyr-bd"/>
</dbReference>
<dbReference type="InterPro" id="IPR031717">
    <property type="entry name" value="ODO-1/KGD_C"/>
</dbReference>
<dbReference type="EC" id="1.2.4.2" evidence="2"/>
<dbReference type="NCBIfam" id="NF006914">
    <property type="entry name" value="PRK09404.1"/>
    <property type="match status" value="1"/>
</dbReference>
<evidence type="ECO:0000313" key="6">
    <source>
        <dbReference type="EMBL" id="PCI28679.1"/>
    </source>
</evidence>
<evidence type="ECO:0000256" key="3">
    <source>
        <dbReference type="ARBA" id="ARBA00023002"/>
    </source>
</evidence>
<dbReference type="AlphaFoldDB" id="A0A2A4T5W6"/>
<evidence type="ECO:0000256" key="4">
    <source>
        <dbReference type="ARBA" id="ARBA00023052"/>
    </source>
</evidence>
<dbReference type="InterPro" id="IPR001017">
    <property type="entry name" value="DH_E1"/>
</dbReference>
<dbReference type="CDD" id="cd02016">
    <property type="entry name" value="TPP_E1_OGDC_like"/>
    <property type="match status" value="1"/>
</dbReference>
<dbReference type="Pfam" id="PF00676">
    <property type="entry name" value="E1_dh"/>
    <property type="match status" value="1"/>
</dbReference>
<dbReference type="PIRSF" id="PIRSF000157">
    <property type="entry name" value="Oxoglu_dh_E1"/>
    <property type="match status" value="1"/>
</dbReference>
<sequence length="916" mass="104257">MDYSFLHNADPAAIDDLYQEFCRDPQAVDSEWQLFFKGFELGAVQDGEGGDLKFSRPATAAASQVEKEAKVLKLIAGYRQRGHLFTKTNPVRERRKYGSPLTLDSFGLDESDLDQVFHAGTEITLGPATLRDIVAHLEETYCESVGVEYQYIRKPEMLRWLQQRMESCRNKTAFSKDDKTHILKMLTKAVLFERFMGNKFVGQKRFSLEGLEATIPALNAVVEKGAELGIEEFVLGMPHRGRLNVLSNIVGKPYEEIFFEFSGVGFEDNSFAGDVKYHQGFSADQETRSGKKVHFRVAANPSHLEAVGPVVEGIVRSKLDHTYNEDLKKIAPIIIHGDASIAGQGVVYEVIQMSQLPGYKTGGTIHVVMNNQIGFTTNYLDARSSTYCTDVGKVTLSPVFHVNGDDVEAVVHVVRLALEFRQKFHKDVLIDVLGYRKHGHNEGDEPRFTQPTLYKLIEKHPDPLEIYTRKLIANQDFSPEIPAKIKEDFQQLMEKKLQESRKFVAAPAKPFLGERWAAIHRATPEDFIRSEPTGIPEERLTALALKVTSLPEGPDFFRKIKRLLQGRQKMVLEEGKLDWAMAETLAYASLLDEGIPVRLSGQDVERGTFAHRHAVLKIDDSQDSYVPLQNISPQQAPFRVFNSLLSEYGVLGFDFGYALHRPDCLTIWEAQFGDFANGAQIIFDQFLSCSETKWQRMNGLVLYMPHGYEGQGPEHSSARLERYLALCGENNMQVVNCTTPANFFHLLRRQIHRKIRLPLLVMTPKSLLRHPACVSDLADVSEGRGFQEVMDDAQTQVEKVRRILLCTGKIYYELLAKQQEEKREDIAIVRVEQLYPYPQEQLEELFQKYHNHNELCWVQEEPENMGAWPFYFRKLYTRGIKGIHRKESGTTATGFSEQHKIEQQAILKQAFTNTNH</sequence>
<dbReference type="GO" id="GO:0045252">
    <property type="term" value="C:oxoglutarate dehydrogenase complex"/>
    <property type="evidence" value="ECO:0007669"/>
    <property type="project" value="TreeGrafter"/>
</dbReference>
<keyword evidence="3" id="KW-0560">Oxidoreductase</keyword>
<dbReference type="SUPFAM" id="SSF52518">
    <property type="entry name" value="Thiamin diphosphate-binding fold (THDP-binding)"/>
    <property type="match status" value="2"/>
</dbReference>
<dbReference type="NCBIfam" id="TIGR00239">
    <property type="entry name" value="2oxo_dh_E1"/>
    <property type="match status" value="1"/>
</dbReference>
<dbReference type="GO" id="GO:0005829">
    <property type="term" value="C:cytosol"/>
    <property type="evidence" value="ECO:0007669"/>
    <property type="project" value="TreeGrafter"/>
</dbReference>
<dbReference type="GO" id="GO:0006099">
    <property type="term" value="P:tricarboxylic acid cycle"/>
    <property type="evidence" value="ECO:0007669"/>
    <property type="project" value="TreeGrafter"/>
</dbReference>
<dbReference type="Pfam" id="PF16078">
    <property type="entry name" value="2-oxogl_dehyd_N"/>
    <property type="match status" value="1"/>
</dbReference>
<dbReference type="SMART" id="SM00861">
    <property type="entry name" value="Transket_pyr"/>
    <property type="match status" value="1"/>
</dbReference>
<dbReference type="Pfam" id="PF16870">
    <property type="entry name" value="OxoGdeHyase_C"/>
    <property type="match status" value="1"/>
</dbReference>
<dbReference type="PANTHER" id="PTHR23152:SF4">
    <property type="entry name" value="2-OXOADIPATE DEHYDROGENASE COMPLEX COMPONENT E1"/>
    <property type="match status" value="1"/>
</dbReference>
<dbReference type="InterPro" id="IPR042179">
    <property type="entry name" value="KGD_C_sf"/>
</dbReference>
<protein>
    <recommendedName>
        <fullName evidence="2">oxoglutarate dehydrogenase (succinyl-transferring)</fullName>
        <ecNumber evidence="2">1.2.4.2</ecNumber>
    </recommendedName>
</protein>
<dbReference type="Proteomes" id="UP000218113">
    <property type="component" value="Unassembled WGS sequence"/>
</dbReference>
<dbReference type="InterPro" id="IPR029061">
    <property type="entry name" value="THDP-binding"/>
</dbReference>
<gene>
    <name evidence="6" type="ORF">COB67_05750</name>
</gene>
<keyword evidence="4" id="KW-0786">Thiamine pyrophosphate</keyword>
<dbReference type="Gene3D" id="3.40.50.12470">
    <property type="match status" value="1"/>
</dbReference>
<evidence type="ECO:0000259" key="5">
    <source>
        <dbReference type="SMART" id="SM00861"/>
    </source>
</evidence>
<dbReference type="InterPro" id="IPR032106">
    <property type="entry name" value="2-oxogl_dehyd_N"/>
</dbReference>
<dbReference type="InterPro" id="IPR011603">
    <property type="entry name" value="2oxoglutarate_DH_E1"/>
</dbReference>